<evidence type="ECO:0000313" key="2">
    <source>
        <dbReference type="Proteomes" id="UP001154282"/>
    </source>
</evidence>
<comment type="caution">
    <text evidence="1">The sequence shown here is derived from an EMBL/GenBank/DDBJ whole genome shotgun (WGS) entry which is preliminary data.</text>
</comment>
<reference evidence="1" key="1">
    <citation type="submission" date="2022-08" db="EMBL/GenBank/DDBJ databases">
        <authorList>
            <person name="Gutierrez-Valencia J."/>
        </authorList>
    </citation>
    <scope>NUCLEOTIDE SEQUENCE</scope>
</reference>
<dbReference type="AlphaFoldDB" id="A0AAV0PEX6"/>
<keyword evidence="2" id="KW-1185">Reference proteome</keyword>
<dbReference type="Proteomes" id="UP001154282">
    <property type="component" value="Unassembled WGS sequence"/>
</dbReference>
<dbReference type="EMBL" id="CAMGYJ010000008">
    <property type="protein sequence ID" value="CAI0469144.1"/>
    <property type="molecule type" value="Genomic_DNA"/>
</dbReference>
<protein>
    <submittedName>
        <fullName evidence="1">Uncharacterized protein</fullName>
    </submittedName>
</protein>
<organism evidence="1 2">
    <name type="scientific">Linum tenue</name>
    <dbReference type="NCBI Taxonomy" id="586396"/>
    <lineage>
        <taxon>Eukaryota</taxon>
        <taxon>Viridiplantae</taxon>
        <taxon>Streptophyta</taxon>
        <taxon>Embryophyta</taxon>
        <taxon>Tracheophyta</taxon>
        <taxon>Spermatophyta</taxon>
        <taxon>Magnoliopsida</taxon>
        <taxon>eudicotyledons</taxon>
        <taxon>Gunneridae</taxon>
        <taxon>Pentapetalae</taxon>
        <taxon>rosids</taxon>
        <taxon>fabids</taxon>
        <taxon>Malpighiales</taxon>
        <taxon>Linaceae</taxon>
        <taxon>Linum</taxon>
    </lineage>
</organism>
<sequence>MSSSRVVLDSNNLFLLPYNDGTVLVVEPDQKDLNSQTITTDMVSWRQAGRVGSKPVCTHRELEVFGVVITGAKLVELSNELVRIQALINREGFTVMYFNVGGKDMYLKPGSLVRRLNDLFDWSKYGVVVPTPVGTEWDRFQQVAGGKVMVSGKGVAKLKAGVEEVEKALVVVKQMVAKLKVALQAFI</sequence>
<proteinExistence type="predicted"/>
<name>A0AAV0PEX6_9ROSI</name>
<evidence type="ECO:0000313" key="1">
    <source>
        <dbReference type="EMBL" id="CAI0469144.1"/>
    </source>
</evidence>
<accession>A0AAV0PEX6</accession>
<gene>
    <name evidence="1" type="ORF">LITE_LOCUS38075</name>
</gene>